<sequence>MAVVETIEHKATDRTPAVVFDFAAGQYRLSGESYPEDAANFYGPLTQGLRQAIEDRASDEVEFTVEMIYFNSSTAKALMNMFQILEEGAESGLKVRINWCYHDDDETMEEFGEDFSEDFEHADYRMCPLT</sequence>
<dbReference type="Proteomes" id="UP000064201">
    <property type="component" value="Chromosome"/>
</dbReference>
<dbReference type="InterPro" id="IPR018530">
    <property type="entry name" value="SiaC"/>
</dbReference>
<reference evidence="1 2" key="1">
    <citation type="submission" date="2015-04" db="EMBL/GenBank/DDBJ databases">
        <title>Complete Sequence for the Genome of the Thioalkalivibrio versutus D301.</title>
        <authorList>
            <person name="Mu T."/>
            <person name="Zhou J."/>
            <person name="Xu X."/>
        </authorList>
    </citation>
    <scope>NUCLEOTIDE SEQUENCE [LARGE SCALE GENOMIC DNA]</scope>
    <source>
        <strain evidence="1 2">D301</strain>
    </source>
</reference>
<organism evidence="1 2">
    <name type="scientific">Thioalkalivibrio versutus</name>
    <dbReference type="NCBI Taxonomy" id="106634"/>
    <lineage>
        <taxon>Bacteria</taxon>
        <taxon>Pseudomonadati</taxon>
        <taxon>Pseudomonadota</taxon>
        <taxon>Gammaproteobacteria</taxon>
        <taxon>Chromatiales</taxon>
        <taxon>Ectothiorhodospiraceae</taxon>
        <taxon>Thioalkalivibrio</taxon>
    </lineage>
</organism>
<keyword evidence="2" id="KW-1185">Reference proteome</keyword>
<evidence type="ECO:0000313" key="1">
    <source>
        <dbReference type="EMBL" id="AKJ95157.1"/>
    </source>
</evidence>
<dbReference type="STRING" id="106634.TVD_07175"/>
<accession>A0A0G3G6S3</accession>
<evidence type="ECO:0000313" key="2">
    <source>
        <dbReference type="Proteomes" id="UP000064201"/>
    </source>
</evidence>
<gene>
    <name evidence="1" type="ORF">TVD_07175</name>
</gene>
<dbReference type="PATRIC" id="fig|106634.4.peg.1466"/>
<protein>
    <submittedName>
        <fullName evidence="1">Fe-S oxidoreductase</fullName>
    </submittedName>
</protein>
<dbReference type="AlphaFoldDB" id="A0A0G3G6S3"/>
<name>A0A0G3G6S3_9GAMM</name>
<dbReference type="KEGG" id="tvr:TVD_07175"/>
<dbReference type="RefSeq" id="WP_018169855.1">
    <property type="nucleotide sequence ID" value="NZ_CP011367.1"/>
</dbReference>
<dbReference type="Pfam" id="PF09345">
    <property type="entry name" value="SiaC"/>
    <property type="match status" value="1"/>
</dbReference>
<proteinExistence type="predicted"/>
<dbReference type="EMBL" id="CP011367">
    <property type="protein sequence ID" value="AKJ95157.1"/>
    <property type="molecule type" value="Genomic_DNA"/>
</dbReference>
<dbReference type="OrthoDB" id="5297629at2"/>